<dbReference type="Gene3D" id="3.80.10.10">
    <property type="entry name" value="Ribonuclease Inhibitor"/>
    <property type="match status" value="1"/>
</dbReference>
<dbReference type="STRING" id="3476.A0A2P5AV65"/>
<dbReference type="InterPro" id="IPR053038">
    <property type="entry name" value="RLP_Defense"/>
</dbReference>
<dbReference type="AlphaFoldDB" id="A0A2P5AV65"/>
<protein>
    <submittedName>
        <fullName evidence="1">LRR domain containing protein</fullName>
    </submittedName>
</protein>
<dbReference type="Proteomes" id="UP000237105">
    <property type="component" value="Unassembled WGS sequence"/>
</dbReference>
<reference evidence="2" key="1">
    <citation type="submission" date="2016-06" db="EMBL/GenBank/DDBJ databases">
        <title>Parallel loss of symbiosis genes in relatives of nitrogen-fixing non-legume Parasponia.</title>
        <authorList>
            <person name="Van Velzen R."/>
            <person name="Holmer R."/>
            <person name="Bu F."/>
            <person name="Rutten L."/>
            <person name="Van Zeijl A."/>
            <person name="Liu W."/>
            <person name="Santuari L."/>
            <person name="Cao Q."/>
            <person name="Sharma T."/>
            <person name="Shen D."/>
            <person name="Roswanjaya Y."/>
            <person name="Wardhani T."/>
            <person name="Kalhor M.S."/>
            <person name="Jansen J."/>
            <person name="Van den Hoogen J."/>
            <person name="Gungor B."/>
            <person name="Hartog M."/>
            <person name="Hontelez J."/>
            <person name="Verver J."/>
            <person name="Yang W.-C."/>
            <person name="Schijlen E."/>
            <person name="Repin R."/>
            <person name="Schilthuizen M."/>
            <person name="Schranz E."/>
            <person name="Heidstra R."/>
            <person name="Miyata K."/>
            <person name="Fedorova E."/>
            <person name="Kohlen W."/>
            <person name="Bisseling T."/>
            <person name="Smit S."/>
            <person name="Geurts R."/>
        </authorList>
    </citation>
    <scope>NUCLEOTIDE SEQUENCE [LARGE SCALE GENOMIC DNA]</scope>
    <source>
        <strain evidence="2">cv. WU1-14</strain>
    </source>
</reference>
<dbReference type="InterPro" id="IPR032675">
    <property type="entry name" value="LRR_dom_sf"/>
</dbReference>
<dbReference type="InterPro" id="IPR001611">
    <property type="entry name" value="Leu-rich_rpt"/>
</dbReference>
<evidence type="ECO:0000313" key="2">
    <source>
        <dbReference type="Proteomes" id="UP000237105"/>
    </source>
</evidence>
<dbReference type="SUPFAM" id="SSF52058">
    <property type="entry name" value="L domain-like"/>
    <property type="match status" value="1"/>
</dbReference>
<proteinExistence type="predicted"/>
<evidence type="ECO:0000313" key="1">
    <source>
        <dbReference type="EMBL" id="PON40436.1"/>
    </source>
</evidence>
<dbReference type="PANTHER" id="PTHR48064:SF6">
    <property type="entry name" value="RECEPTOR-LIKE PROTEIN KINASE 2"/>
    <property type="match status" value="1"/>
</dbReference>
<comment type="caution">
    <text evidence="1">The sequence shown here is derived from an EMBL/GenBank/DDBJ whole genome shotgun (WGS) entry which is preliminary data.</text>
</comment>
<organism evidence="1 2">
    <name type="scientific">Parasponia andersonii</name>
    <name type="common">Sponia andersonii</name>
    <dbReference type="NCBI Taxonomy" id="3476"/>
    <lineage>
        <taxon>Eukaryota</taxon>
        <taxon>Viridiplantae</taxon>
        <taxon>Streptophyta</taxon>
        <taxon>Embryophyta</taxon>
        <taxon>Tracheophyta</taxon>
        <taxon>Spermatophyta</taxon>
        <taxon>Magnoliopsida</taxon>
        <taxon>eudicotyledons</taxon>
        <taxon>Gunneridae</taxon>
        <taxon>Pentapetalae</taxon>
        <taxon>rosids</taxon>
        <taxon>fabids</taxon>
        <taxon>Rosales</taxon>
        <taxon>Cannabaceae</taxon>
        <taxon>Parasponia</taxon>
    </lineage>
</organism>
<dbReference type="Pfam" id="PF00560">
    <property type="entry name" value="LRR_1"/>
    <property type="match status" value="1"/>
</dbReference>
<sequence>MVRSHDRWICGGWWVNIESSMALGLRRLRGDGVGRDTEREWRVYALDKTGVIPEEITTLQYLTLLKIDQNFFSGPLPAFIGNLTRLRQLSIAINDFSGSIPTELGKLKDLNLL</sequence>
<gene>
    <name evidence="1" type="ORF">PanWU01x14_297560</name>
</gene>
<accession>A0A2P5AV65</accession>
<dbReference type="EMBL" id="JXTB01000438">
    <property type="protein sequence ID" value="PON40436.1"/>
    <property type="molecule type" value="Genomic_DNA"/>
</dbReference>
<dbReference type="OrthoDB" id="676979at2759"/>
<name>A0A2P5AV65_PARAD</name>
<dbReference type="PANTHER" id="PTHR48064">
    <property type="entry name" value="OS01G0750400 PROTEIN"/>
    <property type="match status" value="1"/>
</dbReference>
<keyword evidence="2" id="KW-1185">Reference proteome</keyword>